<evidence type="ECO:0000313" key="17">
    <source>
        <dbReference type="EMBL" id="TFZ42656.1"/>
    </source>
</evidence>
<evidence type="ECO:0000256" key="6">
    <source>
        <dbReference type="ARBA" id="ARBA00022723"/>
    </source>
</evidence>
<keyword evidence="8 13" id="KW-0862">Zinc</keyword>
<evidence type="ECO:0000313" key="19">
    <source>
        <dbReference type="Proteomes" id="UP000297725"/>
    </source>
</evidence>
<dbReference type="OrthoDB" id="9795347at2"/>
<evidence type="ECO:0000256" key="7">
    <source>
        <dbReference type="ARBA" id="ARBA00022801"/>
    </source>
</evidence>
<accession>A0A4Z0DCQ7</accession>
<evidence type="ECO:0000256" key="10">
    <source>
        <dbReference type="ARBA" id="ARBA00049252"/>
    </source>
</evidence>
<evidence type="ECO:0000256" key="4">
    <source>
        <dbReference type="ARBA" id="ARBA00012783"/>
    </source>
</evidence>
<comment type="cofactor">
    <cofactor evidence="1 13 14">
        <name>Zn(2+)</name>
        <dbReference type="ChEBI" id="CHEBI:29105"/>
    </cofactor>
</comment>
<evidence type="ECO:0000256" key="1">
    <source>
        <dbReference type="ARBA" id="ARBA00001947"/>
    </source>
</evidence>
<dbReference type="PROSITE" id="PS51747">
    <property type="entry name" value="CYT_DCMP_DEAMINASES_2"/>
    <property type="match status" value="1"/>
</dbReference>
<evidence type="ECO:0000313" key="18">
    <source>
        <dbReference type="Proteomes" id="UP000296883"/>
    </source>
</evidence>
<comment type="catalytic activity">
    <reaction evidence="11 14">
        <text>cytidine + H2O + H(+) = uridine + NH4(+)</text>
        <dbReference type="Rhea" id="RHEA:16069"/>
        <dbReference type="ChEBI" id="CHEBI:15377"/>
        <dbReference type="ChEBI" id="CHEBI:15378"/>
        <dbReference type="ChEBI" id="CHEBI:16704"/>
        <dbReference type="ChEBI" id="CHEBI:17562"/>
        <dbReference type="ChEBI" id="CHEBI:28938"/>
        <dbReference type="EC" id="3.5.4.5"/>
    </reaction>
</comment>
<dbReference type="AlphaFoldDB" id="A0A4Z0DCQ7"/>
<comment type="catalytic activity">
    <reaction evidence="10 14">
        <text>2'-deoxycytidine + H2O + H(+) = 2'-deoxyuridine + NH4(+)</text>
        <dbReference type="Rhea" id="RHEA:13433"/>
        <dbReference type="ChEBI" id="CHEBI:15377"/>
        <dbReference type="ChEBI" id="CHEBI:15378"/>
        <dbReference type="ChEBI" id="CHEBI:15698"/>
        <dbReference type="ChEBI" id="CHEBI:16450"/>
        <dbReference type="ChEBI" id="CHEBI:28938"/>
        <dbReference type="EC" id="3.5.4.5"/>
    </reaction>
</comment>
<accession>A0A7Z2B6G2</accession>
<dbReference type="GO" id="GO:0072527">
    <property type="term" value="P:pyrimidine-containing compound metabolic process"/>
    <property type="evidence" value="ECO:0007669"/>
    <property type="project" value="UniProtKB-ARBA"/>
</dbReference>
<name>A0A4Z0DCQ7_9ENTE</name>
<dbReference type="EMBL" id="SRHU01000009">
    <property type="protein sequence ID" value="TFZ42656.1"/>
    <property type="molecule type" value="Genomic_DNA"/>
</dbReference>
<feature type="binding site" evidence="13">
    <location>
        <position position="89"/>
    </location>
    <ligand>
        <name>Zn(2+)</name>
        <dbReference type="ChEBI" id="CHEBI:29105"/>
        <note>catalytic</note>
    </ligand>
</feature>
<gene>
    <name evidence="17" type="ORF">E4031_02885</name>
    <name evidence="16" type="ORF">E4Z98_09485</name>
</gene>
<keyword evidence="7 14" id="KW-0378">Hydrolase</keyword>
<evidence type="ECO:0000256" key="5">
    <source>
        <dbReference type="ARBA" id="ARBA00018266"/>
    </source>
</evidence>
<evidence type="ECO:0000313" key="16">
    <source>
        <dbReference type="EMBL" id="QCA29540.1"/>
    </source>
</evidence>
<dbReference type="KEGG" id="vac:E4Z98_09485"/>
<feature type="binding site" evidence="13">
    <location>
        <position position="92"/>
    </location>
    <ligand>
        <name>Zn(2+)</name>
        <dbReference type="ChEBI" id="CHEBI:29105"/>
        <note>catalytic</note>
    </ligand>
</feature>
<evidence type="ECO:0000256" key="13">
    <source>
        <dbReference type="PIRSR" id="PIRSR606262-3"/>
    </source>
</evidence>
<dbReference type="InterPro" id="IPR002125">
    <property type="entry name" value="CMP_dCMP_dom"/>
</dbReference>
<dbReference type="Proteomes" id="UP000296883">
    <property type="component" value="Chromosome"/>
</dbReference>
<dbReference type="CDD" id="cd01283">
    <property type="entry name" value="cytidine_deaminase"/>
    <property type="match status" value="1"/>
</dbReference>
<evidence type="ECO:0000256" key="8">
    <source>
        <dbReference type="ARBA" id="ARBA00022833"/>
    </source>
</evidence>
<evidence type="ECO:0000259" key="15">
    <source>
        <dbReference type="PROSITE" id="PS51747"/>
    </source>
</evidence>
<proteinExistence type="inferred from homology"/>
<dbReference type="RefSeq" id="WP_135253832.1">
    <property type="nucleotide sequence ID" value="NZ_CP038865.1"/>
</dbReference>
<evidence type="ECO:0000256" key="9">
    <source>
        <dbReference type="ARBA" id="ARBA00032005"/>
    </source>
</evidence>
<evidence type="ECO:0000256" key="11">
    <source>
        <dbReference type="ARBA" id="ARBA00049558"/>
    </source>
</evidence>
<dbReference type="Gene3D" id="3.40.140.10">
    <property type="entry name" value="Cytidine Deaminase, domain 2"/>
    <property type="match status" value="1"/>
</dbReference>
<protein>
    <recommendedName>
        <fullName evidence="5 14">Cytidine deaminase</fullName>
        <ecNumber evidence="4 14">3.5.4.5</ecNumber>
    </recommendedName>
    <alternativeName>
        <fullName evidence="9 14">Cytidine aminohydrolase</fullName>
    </alternativeName>
</protein>
<dbReference type="NCBIfam" id="NF004064">
    <property type="entry name" value="PRK05578.1"/>
    <property type="match status" value="1"/>
</dbReference>
<sequence length="136" mass="14977">MCETKKNEWVDLAQAAYEHSYVPYSHFPVGACLVTKEGQVYTGVNIENASFGLTNCAERTAFFKAVSEGHTEFKHLVVAAKSEDPVAPCGACRQVMIEFCEPTMGVTLVSREGKLKETTVGELLPYSFTDKQMEGN</sequence>
<keyword evidence="18" id="KW-1185">Reference proteome</keyword>
<reference evidence="17 19" key="1">
    <citation type="submission" date="2019-03" db="EMBL/GenBank/DDBJ databases">
        <title>Vagococcus sp. was isolated fron gut of Carduelis flavirostris.</title>
        <authorList>
            <person name="Ge Y."/>
        </authorList>
    </citation>
    <scope>NUCLEOTIDE SEQUENCE [LARGE SCALE GENOMIC DNA]</scope>
    <source>
        <strain evidence="17 19">CF-210</strain>
    </source>
</reference>
<feature type="active site" description="Proton donor" evidence="12">
    <location>
        <position position="58"/>
    </location>
</feature>
<dbReference type="InterPro" id="IPR016193">
    <property type="entry name" value="Cytidine_deaminase-like"/>
</dbReference>
<dbReference type="FunFam" id="3.40.140.10:FF:000008">
    <property type="entry name" value="Cytidine deaminase"/>
    <property type="match status" value="1"/>
</dbReference>
<keyword evidence="6 13" id="KW-0479">Metal-binding</keyword>
<evidence type="ECO:0000256" key="14">
    <source>
        <dbReference type="RuleBase" id="RU364006"/>
    </source>
</evidence>
<organism evidence="16 18">
    <name type="scientific">Vagococcus xieshaowenii</name>
    <dbReference type="NCBI Taxonomy" id="2562451"/>
    <lineage>
        <taxon>Bacteria</taxon>
        <taxon>Bacillati</taxon>
        <taxon>Bacillota</taxon>
        <taxon>Bacilli</taxon>
        <taxon>Lactobacillales</taxon>
        <taxon>Enterococcaceae</taxon>
        <taxon>Vagococcus</taxon>
    </lineage>
</organism>
<dbReference type="PANTHER" id="PTHR11644">
    <property type="entry name" value="CYTIDINE DEAMINASE"/>
    <property type="match status" value="1"/>
</dbReference>
<dbReference type="Proteomes" id="UP000297725">
    <property type="component" value="Unassembled WGS sequence"/>
</dbReference>
<comment type="similarity">
    <text evidence="3 14">Belongs to the cytidine and deoxycytidylate deaminase family.</text>
</comment>
<dbReference type="InterPro" id="IPR050202">
    <property type="entry name" value="Cyt/Deoxycyt_deaminase"/>
</dbReference>
<evidence type="ECO:0000256" key="2">
    <source>
        <dbReference type="ARBA" id="ARBA00003949"/>
    </source>
</evidence>
<dbReference type="PANTHER" id="PTHR11644:SF2">
    <property type="entry name" value="CYTIDINE DEAMINASE"/>
    <property type="match status" value="1"/>
</dbReference>
<dbReference type="InterPro" id="IPR006262">
    <property type="entry name" value="Cyt_deam_tetra"/>
</dbReference>
<dbReference type="EC" id="3.5.4.5" evidence="4 14"/>
<feature type="binding site" evidence="13">
    <location>
        <position position="56"/>
    </location>
    <ligand>
        <name>Zn(2+)</name>
        <dbReference type="ChEBI" id="CHEBI:29105"/>
        <note>catalytic</note>
    </ligand>
</feature>
<dbReference type="GO" id="GO:0008270">
    <property type="term" value="F:zinc ion binding"/>
    <property type="evidence" value="ECO:0007669"/>
    <property type="project" value="UniProtKB-UniRule"/>
</dbReference>
<dbReference type="Pfam" id="PF00383">
    <property type="entry name" value="dCMP_cyt_deam_1"/>
    <property type="match status" value="1"/>
</dbReference>
<feature type="domain" description="CMP/dCMP-type deaminase" evidence="15">
    <location>
        <begin position="4"/>
        <end position="131"/>
    </location>
</feature>
<dbReference type="NCBIfam" id="TIGR01354">
    <property type="entry name" value="cyt_deam_tetra"/>
    <property type="match status" value="1"/>
</dbReference>
<dbReference type="GO" id="GO:0005829">
    <property type="term" value="C:cytosol"/>
    <property type="evidence" value="ECO:0007669"/>
    <property type="project" value="TreeGrafter"/>
</dbReference>
<dbReference type="SUPFAM" id="SSF53927">
    <property type="entry name" value="Cytidine deaminase-like"/>
    <property type="match status" value="1"/>
</dbReference>
<dbReference type="GO" id="GO:0004126">
    <property type="term" value="F:cytidine deaminase activity"/>
    <property type="evidence" value="ECO:0007669"/>
    <property type="project" value="UniProtKB-UniRule"/>
</dbReference>
<comment type="function">
    <text evidence="2 14">This enzyme scavenges exogenous and endogenous cytidine and 2'-deoxycytidine for UMP synthesis.</text>
</comment>
<dbReference type="EMBL" id="CP038865">
    <property type="protein sequence ID" value="QCA29540.1"/>
    <property type="molecule type" value="Genomic_DNA"/>
</dbReference>
<dbReference type="GO" id="GO:0055086">
    <property type="term" value="P:nucleobase-containing small molecule metabolic process"/>
    <property type="evidence" value="ECO:0007669"/>
    <property type="project" value="UniProtKB-ARBA"/>
</dbReference>
<evidence type="ECO:0000256" key="12">
    <source>
        <dbReference type="PIRSR" id="PIRSR606262-1"/>
    </source>
</evidence>
<evidence type="ECO:0000256" key="3">
    <source>
        <dbReference type="ARBA" id="ARBA00006576"/>
    </source>
</evidence>
<reference evidence="16 18" key="2">
    <citation type="journal article" date="2020" name="Int. J. Syst. Evol. Microbiol.">
        <title>Vagococcus xieshaowenii sp. nov., isolated from snow finch (Montifringilla taczanowskii) cloacal content.</title>
        <authorList>
            <person name="Ge Y."/>
            <person name="Yang J."/>
            <person name="Lai X.H."/>
            <person name="Zhang G."/>
            <person name="Jin D."/>
            <person name="Lu S."/>
            <person name="Wang B."/>
            <person name="Huang Y."/>
            <person name="Huang Y."/>
            <person name="Ren Z."/>
            <person name="Zhang X."/>
            <person name="Xu J."/>
        </authorList>
    </citation>
    <scope>NUCLEOTIDE SEQUENCE [LARGE SCALE GENOMIC DNA]</scope>
    <source>
        <strain evidence="18">personal::cf-49</strain>
        <strain evidence="16">Personal::cf-49</strain>
    </source>
</reference>